<reference evidence="2 3" key="1">
    <citation type="submission" date="2017-04" db="EMBL/GenBank/DDBJ databases">
        <authorList>
            <person name="Afonso C.L."/>
            <person name="Miller P.J."/>
            <person name="Scott M.A."/>
            <person name="Spackman E."/>
            <person name="Goraichik I."/>
            <person name="Dimitrov K.M."/>
            <person name="Suarez D.L."/>
            <person name="Swayne D.E."/>
        </authorList>
    </citation>
    <scope>NUCLEOTIDE SEQUENCE [LARGE SCALE GENOMIC DNA]</scope>
    <source>
        <strain evidence="2 3">DSM 19625</strain>
    </source>
</reference>
<keyword evidence="3" id="KW-1185">Reference proteome</keyword>
<dbReference type="STRING" id="475255.SAMN04488101_106123"/>
<evidence type="ECO:0000313" key="2">
    <source>
        <dbReference type="EMBL" id="SMC94714.1"/>
    </source>
</evidence>
<dbReference type="Proteomes" id="UP000192678">
    <property type="component" value="Unassembled WGS sequence"/>
</dbReference>
<protein>
    <submittedName>
        <fullName evidence="2">Uncharacterized protein</fullName>
    </submittedName>
</protein>
<dbReference type="EMBL" id="FWYB01000006">
    <property type="protein sequence ID" value="SMC94714.1"/>
    <property type="molecule type" value="Genomic_DNA"/>
</dbReference>
<dbReference type="AlphaFoldDB" id="A0A1W2DBQ3"/>
<sequence>MKKILFLLLIVIGVRSQSTAQDYIDPLPSLKLYPGTVVTLDGTVINGYVYNNYKEKNQKQCLFYKEKDGRSERIYKPNELISYTIENTEYRSVNYDGTLRFGKPGKNFVFVAQPGAITTYAYYGSEKQIFWAKGNEAPVIGADLTLGFKKNINKLIGDNTALASKVEQKQKGYGMMNIIDIINEYNAQALAEKP</sequence>
<accession>A0A1W2DBQ3</accession>
<feature type="chain" id="PRO_5012370902" evidence="1">
    <location>
        <begin position="21"/>
        <end position="194"/>
    </location>
</feature>
<name>A0A1W2DBQ3_9SPHI</name>
<feature type="signal peptide" evidence="1">
    <location>
        <begin position="1"/>
        <end position="20"/>
    </location>
</feature>
<organism evidence="2 3">
    <name type="scientific">Pedobacter nyackensis</name>
    <dbReference type="NCBI Taxonomy" id="475255"/>
    <lineage>
        <taxon>Bacteria</taxon>
        <taxon>Pseudomonadati</taxon>
        <taxon>Bacteroidota</taxon>
        <taxon>Sphingobacteriia</taxon>
        <taxon>Sphingobacteriales</taxon>
        <taxon>Sphingobacteriaceae</taxon>
        <taxon>Pedobacter</taxon>
    </lineage>
</organism>
<evidence type="ECO:0000313" key="3">
    <source>
        <dbReference type="Proteomes" id="UP000192678"/>
    </source>
</evidence>
<gene>
    <name evidence="2" type="ORF">SAMN04488101_106123</name>
</gene>
<evidence type="ECO:0000256" key="1">
    <source>
        <dbReference type="SAM" id="SignalP"/>
    </source>
</evidence>
<dbReference type="RefSeq" id="WP_084289729.1">
    <property type="nucleotide sequence ID" value="NZ_FWYB01000006.1"/>
</dbReference>
<proteinExistence type="predicted"/>
<dbReference type="OrthoDB" id="767611at2"/>
<keyword evidence="1" id="KW-0732">Signal</keyword>